<evidence type="ECO:0000259" key="5">
    <source>
        <dbReference type="Pfam" id="PF00884"/>
    </source>
</evidence>
<dbReference type="InterPro" id="IPR050738">
    <property type="entry name" value="Sulfatase"/>
</dbReference>
<dbReference type="GO" id="GO:0046872">
    <property type="term" value="F:metal ion binding"/>
    <property type="evidence" value="ECO:0007669"/>
    <property type="project" value="UniProtKB-KW"/>
</dbReference>
<feature type="domain" description="Sulfatase N-terminal" evidence="5">
    <location>
        <begin position="6"/>
        <end position="308"/>
    </location>
</feature>
<proteinExistence type="inferred from homology"/>
<dbReference type="CDD" id="cd16146">
    <property type="entry name" value="ARS_like"/>
    <property type="match status" value="1"/>
</dbReference>
<dbReference type="AlphaFoldDB" id="A0A9D2MT02"/>
<dbReference type="PROSITE" id="PS00149">
    <property type="entry name" value="SULFATASE_2"/>
    <property type="match status" value="1"/>
</dbReference>
<evidence type="ECO:0000256" key="2">
    <source>
        <dbReference type="ARBA" id="ARBA00022723"/>
    </source>
</evidence>
<organism evidence="6 7">
    <name type="scientific">Candidatus Eisenbergiella merdigallinarum</name>
    <dbReference type="NCBI Taxonomy" id="2838552"/>
    <lineage>
        <taxon>Bacteria</taxon>
        <taxon>Bacillati</taxon>
        <taxon>Bacillota</taxon>
        <taxon>Clostridia</taxon>
        <taxon>Lachnospirales</taxon>
        <taxon>Lachnospiraceae</taxon>
        <taxon>Eisenbergiella</taxon>
    </lineage>
</organism>
<dbReference type="PANTHER" id="PTHR42693">
    <property type="entry name" value="ARYLSULFATASE FAMILY MEMBER"/>
    <property type="match status" value="1"/>
</dbReference>
<sequence>MKTQRPNVVYILADDMGYGDFGIFGDGSAQTPSLDRLVREGCALSHCYSASPVCAPARASLLTGRYPHRTGAVDTYEAIGGDRLSLRETTLADVYRQYGYRTGLVGKWHLGLIGKEYHPCRRGFDTFIGFRGGWSDYYRYSLDRNGIQSPSDGAYLTHVITEESVRFIRENADRPFFLHVAYNAPHFPFQCPETYAAPFRGRFPDTLAVLYGMIACMDEGIGKILDALDDCSLSDRTIVVFASDNGPQLYGETARYNCYLNGEKGLSYEGGIRVPAVIRWPGHLEPDSRCHSFFHGIDWFHTLLAACGLDLPQGVSIDGKNRLAELTSGSPFPQEDHFWQWNRFTPVSKCNAAVRQGKWKLCWPPIPEAMEVPRPVIDLDERIKTETVLPEFPFPFDDSGRFIPAPCRPSLFNLEDDPFERHDLADDRPDLVRSMTAAFEKWFEDAEKDYRIAAKEKRPPV</sequence>
<dbReference type="SUPFAM" id="SSF53649">
    <property type="entry name" value="Alkaline phosphatase-like"/>
    <property type="match status" value="1"/>
</dbReference>
<comment type="caution">
    <text evidence="6">The sequence shown here is derived from an EMBL/GenBank/DDBJ whole genome shotgun (WGS) entry which is preliminary data.</text>
</comment>
<name>A0A9D2MT02_9FIRM</name>
<dbReference type="Gene3D" id="3.40.720.10">
    <property type="entry name" value="Alkaline Phosphatase, subunit A"/>
    <property type="match status" value="1"/>
</dbReference>
<comment type="similarity">
    <text evidence="1">Belongs to the sulfatase family.</text>
</comment>
<keyword evidence="4" id="KW-0106">Calcium</keyword>
<keyword evidence="3" id="KW-0378">Hydrolase</keyword>
<protein>
    <submittedName>
        <fullName evidence="6">Arylsulfatase</fullName>
    </submittedName>
</protein>
<dbReference type="PROSITE" id="PS00523">
    <property type="entry name" value="SULFATASE_1"/>
    <property type="match status" value="1"/>
</dbReference>
<evidence type="ECO:0000313" key="6">
    <source>
        <dbReference type="EMBL" id="HJB91632.1"/>
    </source>
</evidence>
<gene>
    <name evidence="6" type="ORF">H9763_09260</name>
</gene>
<dbReference type="Proteomes" id="UP000886883">
    <property type="component" value="Unassembled WGS sequence"/>
</dbReference>
<dbReference type="Gene3D" id="3.30.1120.10">
    <property type="match status" value="1"/>
</dbReference>
<dbReference type="InterPro" id="IPR000917">
    <property type="entry name" value="Sulfatase_N"/>
</dbReference>
<accession>A0A9D2MT02</accession>
<reference evidence="6" key="2">
    <citation type="submission" date="2021-04" db="EMBL/GenBank/DDBJ databases">
        <authorList>
            <person name="Gilroy R."/>
        </authorList>
    </citation>
    <scope>NUCLEOTIDE SEQUENCE</scope>
    <source>
        <strain evidence="6">USAMLcec3-2134</strain>
    </source>
</reference>
<dbReference type="EMBL" id="DWXE01000038">
    <property type="protein sequence ID" value="HJB91632.1"/>
    <property type="molecule type" value="Genomic_DNA"/>
</dbReference>
<keyword evidence="2" id="KW-0479">Metal-binding</keyword>
<dbReference type="PANTHER" id="PTHR42693:SF53">
    <property type="entry name" value="ENDO-4-O-SULFATASE"/>
    <property type="match status" value="1"/>
</dbReference>
<evidence type="ECO:0000256" key="4">
    <source>
        <dbReference type="ARBA" id="ARBA00022837"/>
    </source>
</evidence>
<dbReference type="Pfam" id="PF00884">
    <property type="entry name" value="Sulfatase"/>
    <property type="match status" value="1"/>
</dbReference>
<evidence type="ECO:0000256" key="3">
    <source>
        <dbReference type="ARBA" id="ARBA00022801"/>
    </source>
</evidence>
<dbReference type="GO" id="GO:0004065">
    <property type="term" value="F:arylsulfatase activity"/>
    <property type="evidence" value="ECO:0007669"/>
    <property type="project" value="TreeGrafter"/>
</dbReference>
<evidence type="ECO:0000313" key="7">
    <source>
        <dbReference type="Proteomes" id="UP000886883"/>
    </source>
</evidence>
<reference evidence="6" key="1">
    <citation type="journal article" date="2021" name="PeerJ">
        <title>Extensive microbial diversity within the chicken gut microbiome revealed by metagenomics and culture.</title>
        <authorList>
            <person name="Gilroy R."/>
            <person name="Ravi A."/>
            <person name="Getino M."/>
            <person name="Pursley I."/>
            <person name="Horton D.L."/>
            <person name="Alikhan N.F."/>
            <person name="Baker D."/>
            <person name="Gharbi K."/>
            <person name="Hall N."/>
            <person name="Watson M."/>
            <person name="Adriaenssens E.M."/>
            <person name="Foster-Nyarko E."/>
            <person name="Jarju S."/>
            <person name="Secka A."/>
            <person name="Antonio M."/>
            <person name="Oren A."/>
            <person name="Chaudhuri R.R."/>
            <person name="La Ragione R."/>
            <person name="Hildebrand F."/>
            <person name="Pallen M.J."/>
        </authorList>
    </citation>
    <scope>NUCLEOTIDE SEQUENCE</scope>
    <source>
        <strain evidence="6">USAMLcec3-2134</strain>
    </source>
</reference>
<dbReference type="InterPro" id="IPR017850">
    <property type="entry name" value="Alkaline_phosphatase_core_sf"/>
</dbReference>
<evidence type="ECO:0000256" key="1">
    <source>
        <dbReference type="ARBA" id="ARBA00008779"/>
    </source>
</evidence>
<dbReference type="InterPro" id="IPR024607">
    <property type="entry name" value="Sulfatase_CS"/>
</dbReference>